<evidence type="ECO:0000313" key="2">
    <source>
        <dbReference type="EMBL" id="PTD03975.1"/>
    </source>
</evidence>
<evidence type="ECO:0000256" key="1">
    <source>
        <dbReference type="SAM" id="MobiDB-lite"/>
    </source>
</evidence>
<feature type="region of interest" description="Disordered" evidence="1">
    <location>
        <begin position="1"/>
        <end position="24"/>
    </location>
</feature>
<organism evidence="2 3">
    <name type="scientific">Fusarium culmorum</name>
    <dbReference type="NCBI Taxonomy" id="5516"/>
    <lineage>
        <taxon>Eukaryota</taxon>
        <taxon>Fungi</taxon>
        <taxon>Dikarya</taxon>
        <taxon>Ascomycota</taxon>
        <taxon>Pezizomycotina</taxon>
        <taxon>Sordariomycetes</taxon>
        <taxon>Hypocreomycetidae</taxon>
        <taxon>Hypocreales</taxon>
        <taxon>Nectriaceae</taxon>
        <taxon>Fusarium</taxon>
    </lineage>
</organism>
<proteinExistence type="predicted"/>
<sequence>MKRNRSRKRNSPGRLELLVLGRPV</sequence>
<dbReference type="Proteomes" id="UP000241587">
    <property type="component" value="Unassembled WGS sequence"/>
</dbReference>
<protein>
    <submittedName>
        <fullName evidence="2">Uncharacterized protein</fullName>
    </submittedName>
</protein>
<keyword evidence="3" id="KW-1185">Reference proteome</keyword>
<comment type="caution">
    <text evidence="2">The sequence shown here is derived from an EMBL/GenBank/DDBJ whole genome shotgun (WGS) entry which is preliminary data.</text>
</comment>
<dbReference type="EMBL" id="PVEM01000012">
    <property type="protein sequence ID" value="PTD03975.1"/>
    <property type="molecule type" value="Genomic_DNA"/>
</dbReference>
<dbReference type="AlphaFoldDB" id="A0A2T4GKD8"/>
<gene>
    <name evidence="2" type="ORF">FCULG_00001758</name>
</gene>
<name>A0A2T4GKD8_FUSCU</name>
<accession>A0A2T4GKD8</accession>
<reference evidence="2 3" key="1">
    <citation type="submission" date="2018-02" db="EMBL/GenBank/DDBJ databases">
        <title>Fusarium culmorum secondary metabolites in fungal-bacterial-plant interactions.</title>
        <authorList>
            <person name="Schmidt R."/>
        </authorList>
    </citation>
    <scope>NUCLEOTIDE SEQUENCE [LARGE SCALE GENOMIC DNA]</scope>
    <source>
        <strain evidence="2 3">PV</strain>
    </source>
</reference>
<feature type="compositionally biased region" description="Basic residues" evidence="1">
    <location>
        <begin position="1"/>
        <end position="11"/>
    </location>
</feature>
<evidence type="ECO:0000313" key="3">
    <source>
        <dbReference type="Proteomes" id="UP000241587"/>
    </source>
</evidence>